<proteinExistence type="predicted"/>
<keyword evidence="2" id="KW-1185">Reference proteome</keyword>
<gene>
    <name evidence="1" type="ORF">NEZAVI_LOCUS14510</name>
</gene>
<dbReference type="Proteomes" id="UP001152798">
    <property type="component" value="Chromosome 6"/>
</dbReference>
<reference evidence="1" key="1">
    <citation type="submission" date="2022-01" db="EMBL/GenBank/DDBJ databases">
        <authorList>
            <person name="King R."/>
        </authorList>
    </citation>
    <scope>NUCLEOTIDE SEQUENCE</scope>
</reference>
<dbReference type="EMBL" id="OV725082">
    <property type="protein sequence ID" value="CAH1406615.1"/>
    <property type="molecule type" value="Genomic_DNA"/>
</dbReference>
<accession>A0A9P0MW73</accession>
<evidence type="ECO:0000313" key="2">
    <source>
        <dbReference type="Proteomes" id="UP001152798"/>
    </source>
</evidence>
<sequence>MPSVPKTPFTHESVRMFLCPCEDIQGVTTEDGRCGGIGYPTLHDNQQHSTVHAADIKYQLAIPTTAATNASLTCPNG</sequence>
<evidence type="ECO:0000313" key="1">
    <source>
        <dbReference type="EMBL" id="CAH1406615.1"/>
    </source>
</evidence>
<dbReference type="AlphaFoldDB" id="A0A9P0MW73"/>
<protein>
    <submittedName>
        <fullName evidence="1">Uncharacterized protein</fullName>
    </submittedName>
</protein>
<organism evidence="1 2">
    <name type="scientific">Nezara viridula</name>
    <name type="common">Southern green stink bug</name>
    <name type="synonym">Cimex viridulus</name>
    <dbReference type="NCBI Taxonomy" id="85310"/>
    <lineage>
        <taxon>Eukaryota</taxon>
        <taxon>Metazoa</taxon>
        <taxon>Ecdysozoa</taxon>
        <taxon>Arthropoda</taxon>
        <taxon>Hexapoda</taxon>
        <taxon>Insecta</taxon>
        <taxon>Pterygota</taxon>
        <taxon>Neoptera</taxon>
        <taxon>Paraneoptera</taxon>
        <taxon>Hemiptera</taxon>
        <taxon>Heteroptera</taxon>
        <taxon>Panheteroptera</taxon>
        <taxon>Pentatomomorpha</taxon>
        <taxon>Pentatomoidea</taxon>
        <taxon>Pentatomidae</taxon>
        <taxon>Pentatominae</taxon>
        <taxon>Nezara</taxon>
    </lineage>
</organism>
<name>A0A9P0MW73_NEZVI</name>